<evidence type="ECO:0000313" key="3">
    <source>
        <dbReference type="Proteomes" id="UP001302602"/>
    </source>
</evidence>
<dbReference type="RefSeq" id="XP_062653277.1">
    <property type="nucleotide sequence ID" value="XM_062791913.1"/>
</dbReference>
<gene>
    <name evidence="2" type="ORF">N657DRAFT_640144</name>
</gene>
<sequence>MCLIGLLLPVNHREKPRKHRSRYSCHKCSEHSYREKDETKISEHRHGERSHRRGEKEMKGSGRQYRERSHRLVKDETSDLERPQRERSHRREEGETRNSERSYRERRSLREKDETRASAVVAEEALARLCLTLEQSLLEEQRRWRYQDRLDRLERQRLGLEGEPTRSEAAPPYSLRDENPRPPTAEPQYETGMSGSPGRCNRESAICCRSCVCTRCGSANLKCPTVPELDDTQASSLFEIGAEPPRRRIGTVGRPISA</sequence>
<name>A0AAN6UBJ6_9PEZI</name>
<feature type="compositionally biased region" description="Basic residues" evidence="1">
    <location>
        <begin position="14"/>
        <end position="25"/>
    </location>
</feature>
<feature type="compositionally biased region" description="Basic and acidic residues" evidence="1">
    <location>
        <begin position="27"/>
        <end position="46"/>
    </location>
</feature>
<feature type="compositionally biased region" description="Basic and acidic residues" evidence="1">
    <location>
        <begin position="157"/>
        <end position="166"/>
    </location>
</feature>
<proteinExistence type="predicted"/>
<dbReference type="GeneID" id="87828682"/>
<evidence type="ECO:0000256" key="1">
    <source>
        <dbReference type="SAM" id="MobiDB-lite"/>
    </source>
</evidence>
<reference evidence="2" key="2">
    <citation type="submission" date="2023-05" db="EMBL/GenBank/DDBJ databases">
        <authorList>
            <consortium name="Lawrence Berkeley National Laboratory"/>
            <person name="Steindorff A."/>
            <person name="Hensen N."/>
            <person name="Bonometti L."/>
            <person name="Westerberg I."/>
            <person name="Brannstrom I.O."/>
            <person name="Guillou S."/>
            <person name="Cros-Aarteil S."/>
            <person name="Calhoun S."/>
            <person name="Haridas S."/>
            <person name="Kuo A."/>
            <person name="Mondo S."/>
            <person name="Pangilinan J."/>
            <person name="Riley R."/>
            <person name="Labutti K."/>
            <person name="Andreopoulos B."/>
            <person name="Lipzen A."/>
            <person name="Chen C."/>
            <person name="Yanf M."/>
            <person name="Daum C."/>
            <person name="Ng V."/>
            <person name="Clum A."/>
            <person name="Ohm R."/>
            <person name="Martin F."/>
            <person name="Silar P."/>
            <person name="Natvig D."/>
            <person name="Lalanne C."/>
            <person name="Gautier V."/>
            <person name="Ament-Velasquez S.L."/>
            <person name="Kruys A."/>
            <person name="Hutchinson M.I."/>
            <person name="Powell A.J."/>
            <person name="Barry K."/>
            <person name="Miller A.N."/>
            <person name="Grigoriev I.V."/>
            <person name="Debuchy R."/>
            <person name="Gladieux P."/>
            <person name="Thoren M.H."/>
            <person name="Johannesson H."/>
        </authorList>
    </citation>
    <scope>NUCLEOTIDE SEQUENCE</scope>
    <source>
        <strain evidence="2">CBS 731.68</strain>
    </source>
</reference>
<evidence type="ECO:0000313" key="2">
    <source>
        <dbReference type="EMBL" id="KAK4129506.1"/>
    </source>
</evidence>
<dbReference type="EMBL" id="MU853223">
    <property type="protein sequence ID" value="KAK4129506.1"/>
    <property type="molecule type" value="Genomic_DNA"/>
</dbReference>
<protein>
    <submittedName>
        <fullName evidence="2">Uncharacterized protein</fullName>
    </submittedName>
</protein>
<accession>A0AAN6UBJ6</accession>
<dbReference type="Proteomes" id="UP001302602">
    <property type="component" value="Unassembled WGS sequence"/>
</dbReference>
<comment type="caution">
    <text evidence="2">The sequence shown here is derived from an EMBL/GenBank/DDBJ whole genome shotgun (WGS) entry which is preliminary data.</text>
</comment>
<organism evidence="2 3">
    <name type="scientific">Parathielavia appendiculata</name>
    <dbReference type="NCBI Taxonomy" id="2587402"/>
    <lineage>
        <taxon>Eukaryota</taxon>
        <taxon>Fungi</taxon>
        <taxon>Dikarya</taxon>
        <taxon>Ascomycota</taxon>
        <taxon>Pezizomycotina</taxon>
        <taxon>Sordariomycetes</taxon>
        <taxon>Sordariomycetidae</taxon>
        <taxon>Sordariales</taxon>
        <taxon>Chaetomiaceae</taxon>
        <taxon>Parathielavia</taxon>
    </lineage>
</organism>
<dbReference type="AlphaFoldDB" id="A0AAN6UBJ6"/>
<keyword evidence="3" id="KW-1185">Reference proteome</keyword>
<reference evidence="2" key="1">
    <citation type="journal article" date="2023" name="Mol. Phylogenet. Evol.">
        <title>Genome-scale phylogeny and comparative genomics of the fungal order Sordariales.</title>
        <authorList>
            <person name="Hensen N."/>
            <person name="Bonometti L."/>
            <person name="Westerberg I."/>
            <person name="Brannstrom I.O."/>
            <person name="Guillou S."/>
            <person name="Cros-Aarteil S."/>
            <person name="Calhoun S."/>
            <person name="Haridas S."/>
            <person name="Kuo A."/>
            <person name="Mondo S."/>
            <person name="Pangilinan J."/>
            <person name="Riley R."/>
            <person name="LaButti K."/>
            <person name="Andreopoulos B."/>
            <person name="Lipzen A."/>
            <person name="Chen C."/>
            <person name="Yan M."/>
            <person name="Daum C."/>
            <person name="Ng V."/>
            <person name="Clum A."/>
            <person name="Steindorff A."/>
            <person name="Ohm R.A."/>
            <person name="Martin F."/>
            <person name="Silar P."/>
            <person name="Natvig D.O."/>
            <person name="Lalanne C."/>
            <person name="Gautier V."/>
            <person name="Ament-Velasquez S.L."/>
            <person name="Kruys A."/>
            <person name="Hutchinson M.I."/>
            <person name="Powell A.J."/>
            <person name="Barry K."/>
            <person name="Miller A.N."/>
            <person name="Grigoriev I.V."/>
            <person name="Debuchy R."/>
            <person name="Gladieux P."/>
            <person name="Hiltunen Thoren M."/>
            <person name="Johannesson H."/>
        </authorList>
    </citation>
    <scope>NUCLEOTIDE SEQUENCE</scope>
    <source>
        <strain evidence="2">CBS 731.68</strain>
    </source>
</reference>
<feature type="region of interest" description="Disordered" evidence="1">
    <location>
        <begin position="14"/>
        <end position="117"/>
    </location>
</feature>
<feature type="region of interest" description="Disordered" evidence="1">
    <location>
        <begin position="157"/>
        <end position="197"/>
    </location>
</feature>
<feature type="compositionally biased region" description="Basic and acidic residues" evidence="1">
    <location>
        <begin position="54"/>
        <end position="116"/>
    </location>
</feature>